<evidence type="ECO:0000256" key="2">
    <source>
        <dbReference type="ARBA" id="ARBA00004496"/>
    </source>
</evidence>
<dbReference type="GO" id="GO:0032264">
    <property type="term" value="P:IMP salvage"/>
    <property type="evidence" value="ECO:0007669"/>
    <property type="project" value="UniProtKB-UniPathway"/>
</dbReference>
<keyword evidence="9 15" id="KW-0479">Metal-binding</keyword>
<keyword evidence="7 15" id="KW-0328">Glycosyltransferase</keyword>
<accession>A0A2H0VFW6</accession>
<evidence type="ECO:0000256" key="14">
    <source>
        <dbReference type="ARBA" id="ARBA00049402"/>
    </source>
</evidence>
<dbReference type="GO" id="GO:0000287">
    <property type="term" value="F:magnesium ion binding"/>
    <property type="evidence" value="ECO:0007669"/>
    <property type="project" value="TreeGrafter"/>
</dbReference>
<evidence type="ECO:0000256" key="4">
    <source>
        <dbReference type="ARBA" id="ARBA00008391"/>
    </source>
</evidence>
<dbReference type="NCBIfam" id="TIGR01203">
    <property type="entry name" value="HGPRTase"/>
    <property type="match status" value="1"/>
</dbReference>
<dbReference type="Gene3D" id="3.40.50.2020">
    <property type="match status" value="1"/>
</dbReference>
<evidence type="ECO:0000256" key="11">
    <source>
        <dbReference type="ARBA" id="ARBA00022741"/>
    </source>
</evidence>
<proteinExistence type="inferred from homology"/>
<dbReference type="SUPFAM" id="SSF53271">
    <property type="entry name" value="PRTase-like"/>
    <property type="match status" value="1"/>
</dbReference>
<comment type="pathway">
    <text evidence="3 15">Purine metabolism; IMP biosynthesis via salvage pathway; IMP from hypoxanthine: step 1/1.</text>
</comment>
<evidence type="ECO:0000259" key="16">
    <source>
        <dbReference type="Pfam" id="PF00156"/>
    </source>
</evidence>
<comment type="catalytic activity">
    <reaction evidence="14">
        <text>IMP + diphosphate = hypoxanthine + 5-phospho-alpha-D-ribose 1-diphosphate</text>
        <dbReference type="Rhea" id="RHEA:17973"/>
        <dbReference type="ChEBI" id="CHEBI:17368"/>
        <dbReference type="ChEBI" id="CHEBI:33019"/>
        <dbReference type="ChEBI" id="CHEBI:58017"/>
        <dbReference type="ChEBI" id="CHEBI:58053"/>
        <dbReference type="EC" id="2.4.2.8"/>
    </reaction>
    <physiologicalReaction direction="right-to-left" evidence="14">
        <dbReference type="Rhea" id="RHEA:17975"/>
    </physiologicalReaction>
</comment>
<sequence length="175" mass="19656">MEQPRELLSAQEIAKRVASLATEIDQQYVSSRELVLVGVLKGSFIFLSDLARALTVPHRIEFIAVSSYGDKESDEAGRVKLVMDVRHDIANADVLIVEDIVDTGHTLLYLTRLFEARGPRSLRTCTLLHKPARKRVENGLDYVGFEIPDVWVVGYGLDFAERHRTLPNICSIPPQ</sequence>
<name>A0A2H0VFW6_9BACT</name>
<dbReference type="GO" id="GO:0004422">
    <property type="term" value="F:hypoxanthine phosphoribosyltransferase activity"/>
    <property type="evidence" value="ECO:0007669"/>
    <property type="project" value="InterPro"/>
</dbReference>
<evidence type="ECO:0000256" key="3">
    <source>
        <dbReference type="ARBA" id="ARBA00004669"/>
    </source>
</evidence>
<evidence type="ECO:0000256" key="15">
    <source>
        <dbReference type="RuleBase" id="RU364099"/>
    </source>
</evidence>
<dbReference type="GO" id="GO:0005829">
    <property type="term" value="C:cytosol"/>
    <property type="evidence" value="ECO:0007669"/>
    <property type="project" value="TreeGrafter"/>
</dbReference>
<reference evidence="18" key="1">
    <citation type="submission" date="2017-09" db="EMBL/GenBank/DDBJ databases">
        <title>Depth-based differentiation of microbial function through sediment-hosted aquifers and enrichment of novel symbionts in the deep terrestrial subsurface.</title>
        <authorList>
            <person name="Probst A.J."/>
            <person name="Ladd B."/>
            <person name="Jarett J.K."/>
            <person name="Geller-Mcgrath D.E."/>
            <person name="Sieber C.M.K."/>
            <person name="Emerson J.B."/>
            <person name="Anantharaman K."/>
            <person name="Thomas B.C."/>
            <person name="Malmstrom R."/>
            <person name="Stieglmeier M."/>
            <person name="Klingl A."/>
            <person name="Woyke T."/>
            <person name="Ryan C.M."/>
            <person name="Banfield J.F."/>
        </authorList>
    </citation>
    <scope>NUCLEOTIDE SEQUENCE [LARGE SCALE GENOMIC DNA]</scope>
</reference>
<feature type="domain" description="Phosphoribosyltransferase" evidence="16">
    <location>
        <begin position="6"/>
        <end position="159"/>
    </location>
</feature>
<dbReference type="FunFam" id="3.40.50.2020:FF:000006">
    <property type="entry name" value="Hypoxanthine phosphoribosyltransferase"/>
    <property type="match status" value="1"/>
</dbReference>
<evidence type="ECO:0000256" key="8">
    <source>
        <dbReference type="ARBA" id="ARBA00022679"/>
    </source>
</evidence>
<comment type="cofactor">
    <cofactor evidence="1 15">
        <name>Mg(2+)</name>
        <dbReference type="ChEBI" id="CHEBI:18420"/>
    </cofactor>
</comment>
<dbReference type="Pfam" id="PF00156">
    <property type="entry name" value="Pribosyltran"/>
    <property type="match status" value="1"/>
</dbReference>
<dbReference type="GO" id="GO:0032263">
    <property type="term" value="P:GMP salvage"/>
    <property type="evidence" value="ECO:0007669"/>
    <property type="project" value="TreeGrafter"/>
</dbReference>
<dbReference type="GO" id="GO:0006178">
    <property type="term" value="P:guanine salvage"/>
    <property type="evidence" value="ECO:0007669"/>
    <property type="project" value="TreeGrafter"/>
</dbReference>
<keyword evidence="6 15" id="KW-0963">Cytoplasm</keyword>
<evidence type="ECO:0000313" key="18">
    <source>
        <dbReference type="Proteomes" id="UP000231466"/>
    </source>
</evidence>
<dbReference type="PANTHER" id="PTHR43340">
    <property type="entry name" value="HYPOXANTHINE-GUANINE PHOSPHORIBOSYLTRANSFERASE"/>
    <property type="match status" value="1"/>
</dbReference>
<comment type="catalytic activity">
    <reaction evidence="13">
        <text>GMP + diphosphate = guanine + 5-phospho-alpha-D-ribose 1-diphosphate</text>
        <dbReference type="Rhea" id="RHEA:25424"/>
        <dbReference type="ChEBI" id="CHEBI:16235"/>
        <dbReference type="ChEBI" id="CHEBI:33019"/>
        <dbReference type="ChEBI" id="CHEBI:58017"/>
        <dbReference type="ChEBI" id="CHEBI:58115"/>
        <dbReference type="EC" id="2.4.2.8"/>
    </reaction>
    <physiologicalReaction direction="right-to-left" evidence="13">
        <dbReference type="Rhea" id="RHEA:25426"/>
    </physiologicalReaction>
</comment>
<dbReference type="InterPro" id="IPR029057">
    <property type="entry name" value="PRTase-like"/>
</dbReference>
<dbReference type="GO" id="GO:0052657">
    <property type="term" value="F:guanine phosphoribosyltransferase activity"/>
    <property type="evidence" value="ECO:0007669"/>
    <property type="project" value="RHEA"/>
</dbReference>
<organism evidence="17 18">
    <name type="scientific">Candidatus Colwellbacteria bacterium CG10_big_fil_rev_8_21_14_0_10_42_22</name>
    <dbReference type="NCBI Taxonomy" id="1974540"/>
    <lineage>
        <taxon>Bacteria</taxon>
        <taxon>Candidatus Colwelliibacteriota</taxon>
    </lineage>
</organism>
<evidence type="ECO:0000313" key="17">
    <source>
        <dbReference type="EMBL" id="PIR97953.1"/>
    </source>
</evidence>
<dbReference type="InterPro" id="IPR005904">
    <property type="entry name" value="Hxn_phspho_trans"/>
</dbReference>
<dbReference type="AlphaFoldDB" id="A0A2H0VFW6"/>
<comment type="subcellular location">
    <subcellularLocation>
        <location evidence="2 15">Cytoplasm</location>
    </subcellularLocation>
</comment>
<dbReference type="Proteomes" id="UP000231466">
    <property type="component" value="Unassembled WGS sequence"/>
</dbReference>
<dbReference type="CDD" id="cd06223">
    <property type="entry name" value="PRTases_typeI"/>
    <property type="match status" value="1"/>
</dbReference>
<evidence type="ECO:0000256" key="9">
    <source>
        <dbReference type="ARBA" id="ARBA00022723"/>
    </source>
</evidence>
<dbReference type="UniPathway" id="UPA00591">
    <property type="reaction ID" value="UER00648"/>
</dbReference>
<evidence type="ECO:0000256" key="12">
    <source>
        <dbReference type="ARBA" id="ARBA00022842"/>
    </source>
</evidence>
<evidence type="ECO:0000256" key="5">
    <source>
        <dbReference type="ARBA" id="ARBA00011895"/>
    </source>
</evidence>
<keyword evidence="10 15" id="KW-0660">Purine salvage</keyword>
<evidence type="ECO:0000256" key="13">
    <source>
        <dbReference type="ARBA" id="ARBA00048811"/>
    </source>
</evidence>
<dbReference type="InterPro" id="IPR050408">
    <property type="entry name" value="HGPRT"/>
</dbReference>
<dbReference type="GO" id="GO:0046100">
    <property type="term" value="P:hypoxanthine metabolic process"/>
    <property type="evidence" value="ECO:0007669"/>
    <property type="project" value="TreeGrafter"/>
</dbReference>
<evidence type="ECO:0000256" key="1">
    <source>
        <dbReference type="ARBA" id="ARBA00001946"/>
    </source>
</evidence>
<comment type="caution">
    <text evidence="17">The sequence shown here is derived from an EMBL/GenBank/DDBJ whole genome shotgun (WGS) entry which is preliminary data.</text>
</comment>
<dbReference type="GO" id="GO:0000166">
    <property type="term" value="F:nucleotide binding"/>
    <property type="evidence" value="ECO:0007669"/>
    <property type="project" value="UniProtKB-KW"/>
</dbReference>
<keyword evidence="11 15" id="KW-0547">Nucleotide-binding</keyword>
<dbReference type="GO" id="GO:0006166">
    <property type="term" value="P:purine ribonucleoside salvage"/>
    <property type="evidence" value="ECO:0007669"/>
    <property type="project" value="UniProtKB-KW"/>
</dbReference>
<gene>
    <name evidence="17" type="primary">hpt</name>
    <name evidence="17" type="ORF">COT89_01725</name>
</gene>
<comment type="similarity">
    <text evidence="4 15">Belongs to the purine/pyrimidine phosphoribosyltransferase family.</text>
</comment>
<evidence type="ECO:0000256" key="10">
    <source>
        <dbReference type="ARBA" id="ARBA00022726"/>
    </source>
</evidence>
<evidence type="ECO:0000256" key="7">
    <source>
        <dbReference type="ARBA" id="ARBA00022676"/>
    </source>
</evidence>
<dbReference type="EMBL" id="PFAH01000007">
    <property type="protein sequence ID" value="PIR97953.1"/>
    <property type="molecule type" value="Genomic_DNA"/>
</dbReference>
<dbReference type="EC" id="2.4.2.8" evidence="5 15"/>
<dbReference type="PANTHER" id="PTHR43340:SF1">
    <property type="entry name" value="HYPOXANTHINE PHOSPHORIBOSYLTRANSFERASE"/>
    <property type="match status" value="1"/>
</dbReference>
<protein>
    <recommendedName>
        <fullName evidence="5 15">Hypoxanthine phosphoribosyltransferase</fullName>
        <ecNumber evidence="5 15">2.4.2.8</ecNumber>
    </recommendedName>
</protein>
<dbReference type="InterPro" id="IPR000836">
    <property type="entry name" value="PRTase_dom"/>
</dbReference>
<evidence type="ECO:0000256" key="6">
    <source>
        <dbReference type="ARBA" id="ARBA00022490"/>
    </source>
</evidence>
<keyword evidence="8 15" id="KW-0808">Transferase</keyword>
<keyword evidence="12 15" id="KW-0460">Magnesium</keyword>